<comment type="caution">
    <text evidence="3">The sequence shown here is derived from an EMBL/GenBank/DDBJ whole genome shotgun (WGS) entry which is preliminary data.</text>
</comment>
<dbReference type="Pfam" id="PF13271">
    <property type="entry name" value="DUF4062"/>
    <property type="match status" value="1"/>
</dbReference>
<feature type="domain" description="DUF4062" evidence="2">
    <location>
        <begin position="7"/>
        <end position="92"/>
    </location>
</feature>
<feature type="region of interest" description="Disordered" evidence="1">
    <location>
        <begin position="406"/>
        <end position="426"/>
    </location>
</feature>
<evidence type="ECO:0000256" key="1">
    <source>
        <dbReference type="SAM" id="MobiDB-lite"/>
    </source>
</evidence>
<evidence type="ECO:0000313" key="4">
    <source>
        <dbReference type="Proteomes" id="UP000317977"/>
    </source>
</evidence>
<dbReference type="RefSeq" id="WP_146535605.1">
    <property type="nucleotide sequence ID" value="NZ_SJPX01000004.1"/>
</dbReference>
<accession>A0A5C6ELR1</accession>
<dbReference type="InterPro" id="IPR025139">
    <property type="entry name" value="DUF4062"/>
</dbReference>
<dbReference type="EMBL" id="SJPX01000004">
    <property type="protein sequence ID" value="TWU49330.1"/>
    <property type="molecule type" value="Genomic_DNA"/>
</dbReference>
<keyword evidence="4" id="KW-1185">Reference proteome</keyword>
<reference evidence="3 4" key="1">
    <citation type="submission" date="2019-02" db="EMBL/GenBank/DDBJ databases">
        <title>Deep-cultivation of Planctomycetes and their phenomic and genomic characterization uncovers novel biology.</title>
        <authorList>
            <person name="Wiegand S."/>
            <person name="Jogler M."/>
            <person name="Boedeker C."/>
            <person name="Pinto D."/>
            <person name="Vollmers J."/>
            <person name="Rivas-Marin E."/>
            <person name="Kohn T."/>
            <person name="Peeters S.H."/>
            <person name="Heuer A."/>
            <person name="Rast P."/>
            <person name="Oberbeckmann S."/>
            <person name="Bunk B."/>
            <person name="Jeske O."/>
            <person name="Meyerdierks A."/>
            <person name="Storesund J.E."/>
            <person name="Kallscheuer N."/>
            <person name="Luecker S."/>
            <person name="Lage O.M."/>
            <person name="Pohl T."/>
            <person name="Merkel B.J."/>
            <person name="Hornburger P."/>
            <person name="Mueller R.-W."/>
            <person name="Bruemmer F."/>
            <person name="Labrenz M."/>
            <person name="Spormann A.M."/>
            <person name="Op Den Camp H."/>
            <person name="Overmann J."/>
            <person name="Amann R."/>
            <person name="Jetten M.S.M."/>
            <person name="Mascher T."/>
            <person name="Medema M.H."/>
            <person name="Devos D.P."/>
            <person name="Kaster A.-K."/>
            <person name="Ovreas L."/>
            <person name="Rohde M."/>
            <person name="Galperin M.Y."/>
            <person name="Jogler C."/>
        </authorList>
    </citation>
    <scope>NUCLEOTIDE SEQUENCE [LARGE SCALE GENOMIC DNA]</scope>
    <source>
        <strain evidence="3 4">Poly59</strain>
    </source>
</reference>
<evidence type="ECO:0000313" key="3">
    <source>
        <dbReference type="EMBL" id="TWU49330.1"/>
    </source>
</evidence>
<evidence type="ECO:0000259" key="2">
    <source>
        <dbReference type="Pfam" id="PF13271"/>
    </source>
</evidence>
<gene>
    <name evidence="3" type="ORF">Poly59_39440</name>
</gene>
<organism evidence="3 4">
    <name type="scientific">Rubripirellula reticaptiva</name>
    <dbReference type="NCBI Taxonomy" id="2528013"/>
    <lineage>
        <taxon>Bacteria</taxon>
        <taxon>Pseudomonadati</taxon>
        <taxon>Planctomycetota</taxon>
        <taxon>Planctomycetia</taxon>
        <taxon>Pirellulales</taxon>
        <taxon>Pirellulaceae</taxon>
        <taxon>Rubripirellula</taxon>
    </lineage>
</organism>
<protein>
    <recommendedName>
        <fullName evidence="2">DUF4062 domain-containing protein</fullName>
    </recommendedName>
</protein>
<proteinExistence type="predicted"/>
<name>A0A5C6ELR1_9BACT</name>
<dbReference type="AlphaFoldDB" id="A0A5C6ELR1"/>
<dbReference type="Proteomes" id="UP000317977">
    <property type="component" value="Unassembled WGS sequence"/>
</dbReference>
<dbReference type="OrthoDB" id="292810at2"/>
<sequence>MSDKPSVFISSTIYDFRDLRSALKFWLEELGFDVLLSEHNDFPVQADLNSYETCLQAIDACDYFIVLVGSRVGGWFDRDNRISITQAEYRRAYENLLAGRPKVIAFVRQCIWDIREDRSELETLLRNGALHSAELDQAEIGRITTHPSKFANDAQFTFNFLSEIARNEEMRTALAGTSPFPIGNWIRQFNNFGDIIDALRVEFRIGNSLRRISLIANLKAEIEANLFVMMTQHEGSANPIYDWASHARREFSGGIDDYSEIRGKCLKWLGIFAVSGAGIGQSVSTSALDAAVSSGEFLEFDQSLDAFAVGPLQQRLLDLKQSIERLRRNEELLPVAARIELMQKLKAFDGEGTHEMQNIGLVSVFSLHDSQSNVVALNKAVHRALSGAEDSLDEIDLYGNSPLAGESEAMQRERASREQVQQWLDN</sequence>